<protein>
    <submittedName>
        <fullName evidence="1">Uncharacterized protein</fullName>
    </submittedName>
</protein>
<sequence>MHRGLFALWWDSKECGIEHGNESASYTQEQTFVQLRLRQV</sequence>
<evidence type="ECO:0000313" key="2">
    <source>
        <dbReference type="Proteomes" id="UP001596044"/>
    </source>
</evidence>
<dbReference type="Proteomes" id="UP001596044">
    <property type="component" value="Unassembled WGS sequence"/>
</dbReference>
<name>A0ABW0K5Z9_9BACL</name>
<accession>A0ABW0K5Z9</accession>
<evidence type="ECO:0000313" key="1">
    <source>
        <dbReference type="EMBL" id="MFC5448437.1"/>
    </source>
</evidence>
<keyword evidence="2" id="KW-1185">Reference proteome</keyword>
<comment type="caution">
    <text evidence="1">The sequence shown here is derived from an EMBL/GenBank/DDBJ whole genome shotgun (WGS) entry which is preliminary data.</text>
</comment>
<reference evidence="2" key="1">
    <citation type="journal article" date="2019" name="Int. J. Syst. Evol. Microbiol.">
        <title>The Global Catalogue of Microorganisms (GCM) 10K type strain sequencing project: providing services to taxonomists for standard genome sequencing and annotation.</title>
        <authorList>
            <consortium name="The Broad Institute Genomics Platform"/>
            <consortium name="The Broad Institute Genome Sequencing Center for Infectious Disease"/>
            <person name="Wu L."/>
            <person name="Ma J."/>
        </authorList>
    </citation>
    <scope>NUCLEOTIDE SEQUENCE [LARGE SCALE GENOMIC DNA]</scope>
    <source>
        <strain evidence="2">KACC 11904</strain>
    </source>
</reference>
<proteinExistence type="predicted"/>
<dbReference type="RefSeq" id="WP_270881206.1">
    <property type="nucleotide sequence ID" value="NZ_JAQFVF010000046.1"/>
</dbReference>
<organism evidence="1 2">
    <name type="scientific">Paenibacillus aestuarii</name>
    <dbReference type="NCBI Taxonomy" id="516965"/>
    <lineage>
        <taxon>Bacteria</taxon>
        <taxon>Bacillati</taxon>
        <taxon>Bacillota</taxon>
        <taxon>Bacilli</taxon>
        <taxon>Bacillales</taxon>
        <taxon>Paenibacillaceae</taxon>
        <taxon>Paenibacillus</taxon>
    </lineage>
</organism>
<dbReference type="EMBL" id="JBHSMJ010000009">
    <property type="protein sequence ID" value="MFC5448437.1"/>
    <property type="molecule type" value="Genomic_DNA"/>
</dbReference>
<gene>
    <name evidence="1" type="ORF">ACFPOG_09200</name>
</gene>